<evidence type="ECO:0000313" key="6">
    <source>
        <dbReference type="Proteomes" id="UP001597393"/>
    </source>
</evidence>
<dbReference type="PANTHER" id="PTHR38432:SF1">
    <property type="entry name" value="TELA-LIKE PROTEIN SAOUHSC_01408"/>
    <property type="match status" value="1"/>
</dbReference>
<comment type="caution">
    <text evidence="5">The sequence shown here is derived from an EMBL/GenBank/DDBJ whole genome shotgun (WGS) entry which is preliminary data.</text>
</comment>
<evidence type="ECO:0000256" key="2">
    <source>
        <dbReference type="PIRNR" id="PIRNR026508"/>
    </source>
</evidence>
<dbReference type="PIRSF" id="PIRSF026508">
    <property type="entry name" value="TelA"/>
    <property type="match status" value="1"/>
</dbReference>
<dbReference type="Pfam" id="PF05816">
    <property type="entry name" value="TelA"/>
    <property type="match status" value="1"/>
</dbReference>
<comment type="similarity">
    <text evidence="1 2">Belongs to the TelA family.</text>
</comment>
<evidence type="ECO:0000256" key="3">
    <source>
        <dbReference type="SAM" id="Coils"/>
    </source>
</evidence>
<feature type="region of interest" description="Disordered" evidence="4">
    <location>
        <begin position="1"/>
        <end position="24"/>
    </location>
</feature>
<evidence type="ECO:0000313" key="5">
    <source>
        <dbReference type="EMBL" id="MFD2597950.1"/>
    </source>
</evidence>
<keyword evidence="6" id="KW-1185">Reference proteome</keyword>
<protein>
    <submittedName>
        <fullName evidence="5">Toxic anion resistance protein</fullName>
    </submittedName>
</protein>
<dbReference type="EMBL" id="JBHUMA010000004">
    <property type="protein sequence ID" value="MFD2597950.1"/>
    <property type="molecule type" value="Genomic_DNA"/>
</dbReference>
<gene>
    <name evidence="5" type="ORF">ACFSQ3_03215</name>
</gene>
<reference evidence="6" key="1">
    <citation type="journal article" date="2019" name="Int. J. Syst. Evol. Microbiol.">
        <title>The Global Catalogue of Microorganisms (GCM) 10K type strain sequencing project: providing services to taxonomists for standard genome sequencing and annotation.</title>
        <authorList>
            <consortium name="The Broad Institute Genomics Platform"/>
            <consortium name="The Broad Institute Genome Sequencing Center for Infectious Disease"/>
            <person name="Wu L."/>
            <person name="Ma J."/>
        </authorList>
    </citation>
    <scope>NUCLEOTIDE SEQUENCE [LARGE SCALE GENOMIC DNA]</scope>
    <source>
        <strain evidence="6">KCTC 42248</strain>
    </source>
</reference>
<dbReference type="RefSeq" id="WP_380867417.1">
    <property type="nucleotide sequence ID" value="NZ_JBHUMA010000004.1"/>
</dbReference>
<evidence type="ECO:0000256" key="1">
    <source>
        <dbReference type="ARBA" id="ARBA00005541"/>
    </source>
</evidence>
<dbReference type="InterPro" id="IPR008863">
    <property type="entry name" value="Toxic_anion-R_TelA"/>
</dbReference>
<keyword evidence="3" id="KW-0175">Coiled coil</keyword>
<dbReference type="Proteomes" id="UP001597393">
    <property type="component" value="Unassembled WGS sequence"/>
</dbReference>
<accession>A0ABW5NGJ4</accession>
<sequence length="372" mass="42867">MADLDLTKYNGDQEPQNDKPTNMDMSVNFSDEEKAQIAQYKDKIKLTSTMDIIQFGVGSQSKVGSFSNEILRQVRTKDLGGAEDILINLRTDIRSFDENTRKKPLIPFFDSLKKRISRIRTEYASVEKNIHQIELKLEGHYKNMAKDVVIFDKLFVQNQQYFKDLSMHIQAGVEKLQEAHEVTLPKLRQEAESSNDQHKIQEYKDMEQHVVRFERKVHDLKLTRMVVLQNAPQIRMIQSNSSALMEKIQSSLVNTLPLWKNQMVLTLGIAHSQRALEAQKAVTDATNELLRRNSEILKESTIQIAKETERGIVDIDTIKKANQDIIATIDEVLRIQREGREKRKIAEGELAQAESDLKEHILKSSDENRLIN</sequence>
<name>A0ABW5NGJ4_9SPHI</name>
<dbReference type="PANTHER" id="PTHR38432">
    <property type="entry name" value="TELA-LIKE PROTEIN SAOUHSC_01408"/>
    <property type="match status" value="1"/>
</dbReference>
<evidence type="ECO:0000256" key="4">
    <source>
        <dbReference type="SAM" id="MobiDB-lite"/>
    </source>
</evidence>
<proteinExistence type="inferred from homology"/>
<feature type="coiled-coil region" evidence="3">
    <location>
        <begin position="109"/>
        <end position="136"/>
    </location>
</feature>
<organism evidence="5 6">
    <name type="scientific">Sphingobacterium corticis</name>
    <dbReference type="NCBI Taxonomy" id="1812823"/>
    <lineage>
        <taxon>Bacteria</taxon>
        <taxon>Pseudomonadati</taxon>
        <taxon>Bacteroidota</taxon>
        <taxon>Sphingobacteriia</taxon>
        <taxon>Sphingobacteriales</taxon>
        <taxon>Sphingobacteriaceae</taxon>
        <taxon>Sphingobacterium</taxon>
    </lineage>
</organism>